<keyword evidence="2" id="KW-0732">Signal</keyword>
<evidence type="ECO:0000313" key="3">
    <source>
        <dbReference type="Proteomes" id="UP000036681"/>
    </source>
</evidence>
<feature type="signal peptide" evidence="2">
    <location>
        <begin position="1"/>
        <end position="23"/>
    </location>
</feature>
<evidence type="ECO:0000313" key="4">
    <source>
        <dbReference type="WBParaSite" id="ALUE_0001354001-mRNA-1"/>
    </source>
</evidence>
<name>A0A0M3I899_ASCLU</name>
<organism evidence="3 4">
    <name type="scientific">Ascaris lumbricoides</name>
    <name type="common">Giant roundworm</name>
    <dbReference type="NCBI Taxonomy" id="6252"/>
    <lineage>
        <taxon>Eukaryota</taxon>
        <taxon>Metazoa</taxon>
        <taxon>Ecdysozoa</taxon>
        <taxon>Nematoda</taxon>
        <taxon>Chromadorea</taxon>
        <taxon>Rhabditida</taxon>
        <taxon>Spirurina</taxon>
        <taxon>Ascaridomorpha</taxon>
        <taxon>Ascaridoidea</taxon>
        <taxon>Ascarididae</taxon>
        <taxon>Ascaris</taxon>
    </lineage>
</organism>
<dbReference type="WBParaSite" id="ALUE_0001354001-mRNA-1">
    <property type="protein sequence ID" value="ALUE_0001354001-mRNA-1"/>
    <property type="gene ID" value="ALUE_0001354001"/>
</dbReference>
<dbReference type="Proteomes" id="UP000036681">
    <property type="component" value="Unplaced"/>
</dbReference>
<evidence type="ECO:0000256" key="2">
    <source>
        <dbReference type="SAM" id="SignalP"/>
    </source>
</evidence>
<feature type="compositionally biased region" description="Polar residues" evidence="1">
    <location>
        <begin position="40"/>
        <end position="62"/>
    </location>
</feature>
<proteinExistence type="predicted"/>
<accession>A0A0M3I899</accession>
<feature type="chain" id="PRO_5005657025" evidence="2">
    <location>
        <begin position="24"/>
        <end position="116"/>
    </location>
</feature>
<protein>
    <submittedName>
        <fullName evidence="4">RxLR effector protein</fullName>
    </submittedName>
</protein>
<sequence>MHSYAVVLLVIIVVAFCKASTDAAESASTDQPPMSRKDANSSTKLSPITPSLSKQQSGTVNKDNTKFRQGIIRSRNKDPKTPFYAQDRSGLIATVAREKIGSPSLGDSTKFMASLL</sequence>
<reference evidence="4" key="1">
    <citation type="submission" date="2017-02" db="UniProtKB">
        <authorList>
            <consortium name="WormBaseParasite"/>
        </authorList>
    </citation>
    <scope>IDENTIFICATION</scope>
</reference>
<evidence type="ECO:0000256" key="1">
    <source>
        <dbReference type="SAM" id="MobiDB-lite"/>
    </source>
</evidence>
<keyword evidence="3" id="KW-1185">Reference proteome</keyword>
<dbReference type="AlphaFoldDB" id="A0A0M3I899"/>
<feature type="region of interest" description="Disordered" evidence="1">
    <location>
        <begin position="24"/>
        <end position="83"/>
    </location>
</feature>